<feature type="domain" description="ABC-2 type transporter transmembrane" evidence="8">
    <location>
        <begin position="521"/>
        <end position="706"/>
    </location>
</feature>
<dbReference type="PANTHER" id="PTHR43077:SF10">
    <property type="entry name" value="TRANSPORT PERMEASE PROTEIN"/>
    <property type="match status" value="1"/>
</dbReference>
<organism evidence="9 10">
    <name type="scientific">Bifidobacterium miconis</name>
    <dbReference type="NCBI Taxonomy" id="2834435"/>
    <lineage>
        <taxon>Bacteria</taxon>
        <taxon>Bacillati</taxon>
        <taxon>Actinomycetota</taxon>
        <taxon>Actinomycetes</taxon>
        <taxon>Bifidobacteriales</taxon>
        <taxon>Bifidobacteriaceae</taxon>
        <taxon>Bifidobacterium</taxon>
    </lineage>
</organism>
<feature type="coiled-coil region" evidence="5">
    <location>
        <begin position="213"/>
        <end position="247"/>
    </location>
</feature>
<dbReference type="RefSeq" id="WP_219059273.1">
    <property type="nucleotide sequence ID" value="NZ_JAHBBH010000035.1"/>
</dbReference>
<dbReference type="NCBIfam" id="TIGR03061">
    <property type="entry name" value="pip_yhgE_Nterm"/>
    <property type="match status" value="1"/>
</dbReference>
<keyword evidence="10" id="KW-1185">Reference proteome</keyword>
<evidence type="ECO:0000256" key="1">
    <source>
        <dbReference type="ARBA" id="ARBA00004141"/>
    </source>
</evidence>
<keyword evidence="2 7" id="KW-0812">Transmembrane</keyword>
<dbReference type="InterPro" id="IPR051328">
    <property type="entry name" value="T7SS_ABC-Transporter"/>
</dbReference>
<dbReference type="InterPro" id="IPR017501">
    <property type="entry name" value="Phage_infect_YhgE_C"/>
</dbReference>
<feature type="transmembrane region" description="Helical" evidence="7">
    <location>
        <begin position="696"/>
        <end position="714"/>
    </location>
</feature>
<feature type="transmembrane region" description="Helical" evidence="7">
    <location>
        <begin position="534"/>
        <end position="555"/>
    </location>
</feature>
<evidence type="ECO:0000256" key="7">
    <source>
        <dbReference type="SAM" id="Phobius"/>
    </source>
</evidence>
<feature type="transmembrane region" description="Helical" evidence="7">
    <location>
        <begin position="635"/>
        <end position="654"/>
    </location>
</feature>
<dbReference type="NCBIfam" id="TIGR03062">
    <property type="entry name" value="pip_yhgE_Cterm"/>
    <property type="match status" value="1"/>
</dbReference>
<feature type="transmembrane region" description="Helical" evidence="7">
    <location>
        <begin position="605"/>
        <end position="628"/>
    </location>
</feature>
<protein>
    <submittedName>
        <fullName evidence="9">YhgE/Pip domain-containing protein</fullName>
    </submittedName>
</protein>
<comment type="subcellular location">
    <subcellularLocation>
        <location evidence="1">Membrane</location>
        <topology evidence="1">Multi-pass membrane protein</topology>
    </subcellularLocation>
</comment>
<keyword evidence="5" id="KW-0175">Coiled coil</keyword>
<feature type="transmembrane region" description="Helical" evidence="7">
    <location>
        <begin position="20"/>
        <end position="38"/>
    </location>
</feature>
<dbReference type="Proteomes" id="UP000700815">
    <property type="component" value="Unassembled WGS sequence"/>
</dbReference>
<name>A0ABS6WJ38_9BIFI</name>
<proteinExistence type="predicted"/>
<dbReference type="Pfam" id="PF12698">
    <property type="entry name" value="ABC2_membrane_3"/>
    <property type="match status" value="2"/>
</dbReference>
<feature type="transmembrane region" description="Helical" evidence="7">
    <location>
        <begin position="802"/>
        <end position="822"/>
    </location>
</feature>
<keyword evidence="3 7" id="KW-1133">Transmembrane helix</keyword>
<evidence type="ECO:0000256" key="2">
    <source>
        <dbReference type="ARBA" id="ARBA00022692"/>
    </source>
</evidence>
<feature type="domain" description="ABC-2 type transporter transmembrane" evidence="8">
    <location>
        <begin position="30"/>
        <end position="163"/>
    </location>
</feature>
<evidence type="ECO:0000256" key="4">
    <source>
        <dbReference type="ARBA" id="ARBA00023136"/>
    </source>
</evidence>
<evidence type="ECO:0000259" key="8">
    <source>
        <dbReference type="Pfam" id="PF12698"/>
    </source>
</evidence>
<reference evidence="9 10" key="1">
    <citation type="submission" date="2021-05" db="EMBL/GenBank/DDBJ databases">
        <title>Phylogenetic classification of ten novel species belonging to the genus Bifidobacterium comprising B. colchicus sp. nov., B. abeli sp. nov., B. bicoloris sp. nov., B. guerezis sp. nov., B. rosaliae sp. nov., B. santillanensis sp. nov., B. argentati sp. nov., B. amazzoni sp. nov., B. pluviali sp. nov., and B. pinnaculum sp. nov.</title>
        <authorList>
            <person name="Lugli G.A."/>
            <person name="Ruiz Garcia L."/>
            <person name="Margolles A."/>
            <person name="Ventura M."/>
        </authorList>
    </citation>
    <scope>NUCLEOTIDE SEQUENCE [LARGE SCALE GENOMIC DNA]</scope>
    <source>
        <strain evidence="9 10">82T10</strain>
    </source>
</reference>
<gene>
    <name evidence="9" type="ORF">KIH79_10255</name>
</gene>
<evidence type="ECO:0000256" key="5">
    <source>
        <dbReference type="SAM" id="Coils"/>
    </source>
</evidence>
<evidence type="ECO:0000256" key="6">
    <source>
        <dbReference type="SAM" id="MobiDB-lite"/>
    </source>
</evidence>
<dbReference type="InterPro" id="IPR013525">
    <property type="entry name" value="ABC2_TM"/>
</dbReference>
<feature type="region of interest" description="Disordered" evidence="6">
    <location>
        <begin position="897"/>
        <end position="935"/>
    </location>
</feature>
<keyword evidence="4 7" id="KW-0472">Membrane</keyword>
<dbReference type="EMBL" id="JAHBBH010000035">
    <property type="protein sequence ID" value="MBW3093292.1"/>
    <property type="molecule type" value="Genomic_DNA"/>
</dbReference>
<comment type="caution">
    <text evidence="9">The sequence shown here is derived from an EMBL/GenBank/DDBJ whole genome shotgun (WGS) entry which is preliminary data.</text>
</comment>
<dbReference type="InterPro" id="IPR017500">
    <property type="entry name" value="Phage_infect_YhgE_N"/>
</dbReference>
<evidence type="ECO:0000313" key="9">
    <source>
        <dbReference type="EMBL" id="MBW3093292.1"/>
    </source>
</evidence>
<feature type="compositionally biased region" description="Polar residues" evidence="6">
    <location>
        <begin position="904"/>
        <end position="917"/>
    </location>
</feature>
<dbReference type="PANTHER" id="PTHR43077">
    <property type="entry name" value="TRANSPORT PERMEASE YVFS-RELATED"/>
    <property type="match status" value="1"/>
</dbReference>
<evidence type="ECO:0000313" key="10">
    <source>
        <dbReference type="Proteomes" id="UP000700815"/>
    </source>
</evidence>
<feature type="transmembrane region" description="Helical" evidence="7">
    <location>
        <begin position="576"/>
        <end position="599"/>
    </location>
</feature>
<feature type="transmembrane region" description="Helical" evidence="7">
    <location>
        <begin position="773"/>
        <end position="796"/>
    </location>
</feature>
<sequence>MRTVWTIFTRDLRRILRNPVALVVTLGVAIIPSLYAWFNILANWDPYSATGNLQVAIANEDKGTSSDLVGNLNAGKQVVAQLKKNTALGWRFVGEEQALAGVQSGEYYAAIVLPKDFSESLVNSVTGSSKRPSIKYYVNEKKNATAPKITDTGATTIDTQINSTFVSTVADTVAKAVSAAGDELDKTTDKTQTDAIGDIDTVLASLRNTASALDSMQTTLASTQTALDKAKRNTATLRQAIAAAQQASKQSATLLAEAQKGTQTFSTTLTGALDNGSLQLAGVAASANAAAGSVTGTFNTAQSAVDSIYDSVSKPLGTTASTIANLKKALTAAGIDQNTSDPLGKRIWSQIDTVDAAVTKQQSQLETFRKDSTQFITSGKNATGNLSGAVGSASNGGLAAIAATRGSLTGTVMPNLSASLDSFATLNGTLNGTLVSLNATLDQADGLFDQLNTTIGQTKTTLSGTQESLNQLASDVETVRSDVAALDSSAAYQKIRDTLHLDDEEFGKFMGTPVSLTEKVVYPVDNYGSAVTPFYTNLALWVGGFVLIAIYKLEVDREGLEELGRISASQAYLGRWLLLLVVGFLQALIATVGDIALGIQMTHPILFILAGLFCSFVYINIIYALAVAFRHIGKAVAVVLVIMQIPGASGLYPIEMMPDFFRKLHPWLPFTYGINAMRATIAGTYGNQYWDDMLHIAYYLPAALFVGLVVRRYAMNLNALFDRRLGDTDLMITEHNSMVNERVSLNALFGRVEEGSELHAMVKRRAHRFFMRYPKLIISGLALLAVLPFVFLVLLFVLTNKIAMLTAWIASIILIDTYLIVVEYTRESYARQLGVSAMSADEFRNVMLNGYVWLRPGGRSRGGSAARHAKHAPWRVPNADVALDDSPDIGEVTEELPTLRSADTAATNDATVPNAGTTEDAGRTMGRTTTEGDAR</sequence>
<accession>A0ABS6WJ38</accession>
<evidence type="ECO:0000256" key="3">
    <source>
        <dbReference type="ARBA" id="ARBA00022989"/>
    </source>
</evidence>